<evidence type="ECO:0000256" key="7">
    <source>
        <dbReference type="ARBA" id="ARBA00022918"/>
    </source>
</evidence>
<dbReference type="PROSITE" id="PS50878">
    <property type="entry name" value="RT_POL"/>
    <property type="match status" value="1"/>
</dbReference>
<dbReference type="EMBL" id="KL367593">
    <property type="protein sequence ID" value="KFD62523.1"/>
    <property type="molecule type" value="Genomic_DNA"/>
</dbReference>
<keyword evidence="6" id="KW-0378">Hydrolase</keyword>
<sequence>MQVLRSYLMPQTSLIYKRFLFHKRFQLKDESIAAYVTELRRLAEEYQLVCGLRDESIQGRLPAETSVSYDKAVKRAQAGEAAASQVKELQAQKPSIDVPITNQLRQTNSTKRILPRDSPSASRNTCASCGGSHSRKDCKFRNAECNFCHKKGHISKVCRSKTPPTKSTNKQKPSLRTCQLTTYMVNKSSHEVYMLNSVRQVKSSKIHITVRIEGKPCTMEIDSGSDFSKNAIELKGYCEVGVAYKCRRAKLRLLITESDGESLLGLQWFSPLGLSIQGVHQIHSTVTIKSLLEEFSDVFKEDLGTYKGPKVTLPLDPKVLPIRLRARNVPLAIRPRIEAEIKRLLREKVLEPVTNPKWSTPVVLVMKPTGDDHPYPIPSVTHLLSSLSGGGYYAKIDIAQAYLQLPVEDASAEAQTIITHVSAFKVKRLQFGVSIAPGIFQQVMDDLLRSIPETTVYFDDVLIRRTTLPQLTDRLWQVLQVLRNTGLRAKKEKCLFGVTSVDFLGYRIDASGIHPSRSKMEAIKNAPVPRNKQELQVDCLTSTTVSSRTKRLFLKRCIVSLIKARRGFGKKRHDKSFTAVKQLLTSESVLVPFYTSPLTILTREAPPCGTGAVLSQIQENGTEAKIAFASRTLTQTERNYAQIDREALALISGVKKFYHFLYGRPSTLVTDHKPLLGLFSPSKCTPDMLSPCTLRWSILLNAYSFKLVHKPGAQLGNADALSCLSCNTSEEHIPDPPEIFATHSSVVFSTGCGRAYFTKRNELTVHKKCLLWGNRVVSPKTGQQRVLDELHLSHPGMVRMKALARSYVWWLNLDSDIEHFVANCAACRTHQHMPPKAPVHPWKIPRNPWSRLHIDFARPFQGEQFLIIVDAYSKWLELKRMRSTTVLLGYFANCSLYTHPDSIVFDNGPQFTSEEFQVFCRDNFIRSIRVSPHHASSNGQAEKMVQTTKDSLRKITIYDGYCGLRWDKRLARFLHLSHITPSMTTGLSTAELLMGRKLKTYLDHLHPDYAQYKQLRQDTQLVASRNEWKFEPGEPVYIQTYETGPPWVPAVISKPTGPVSYEATTPDGKSVKRHSDLIQGSPEALPTENAAASPSPVQTEKPPTPVSDPAAPSGPKRMRTSPGYLEDYVC</sequence>
<dbReference type="SUPFAM" id="SSF56672">
    <property type="entry name" value="DNA/RNA polymerases"/>
    <property type="match status" value="1"/>
</dbReference>
<keyword evidence="7" id="KW-0695">RNA-directed DNA polymerase</keyword>
<dbReference type="InterPro" id="IPR041588">
    <property type="entry name" value="Integrase_H2C2"/>
</dbReference>
<evidence type="ECO:0000256" key="3">
    <source>
        <dbReference type="ARBA" id="ARBA00022695"/>
    </source>
</evidence>
<dbReference type="InterPro" id="IPR043502">
    <property type="entry name" value="DNA/RNA_pol_sf"/>
</dbReference>
<dbReference type="Proteomes" id="UP000030758">
    <property type="component" value="Unassembled WGS sequence"/>
</dbReference>
<dbReference type="SUPFAM" id="SSF53098">
    <property type="entry name" value="Ribonuclease H-like"/>
    <property type="match status" value="1"/>
</dbReference>
<dbReference type="PANTHER" id="PTHR37984:SF12">
    <property type="entry name" value="RIBONUCLEASE H"/>
    <property type="match status" value="1"/>
</dbReference>
<dbReference type="InterPro" id="IPR036397">
    <property type="entry name" value="RNaseH_sf"/>
</dbReference>
<dbReference type="AlphaFoldDB" id="A0A085MZ77"/>
<dbReference type="GO" id="GO:0015074">
    <property type="term" value="P:DNA integration"/>
    <property type="evidence" value="ECO:0007669"/>
    <property type="project" value="InterPro"/>
</dbReference>
<dbReference type="Pfam" id="PF17921">
    <property type="entry name" value="Integrase_H2C2"/>
    <property type="match status" value="1"/>
</dbReference>
<evidence type="ECO:0000313" key="11">
    <source>
        <dbReference type="EMBL" id="KFD62523.1"/>
    </source>
</evidence>
<feature type="region of interest" description="Disordered" evidence="8">
    <location>
        <begin position="107"/>
        <end position="135"/>
    </location>
</feature>
<dbReference type="GO" id="GO:0003676">
    <property type="term" value="F:nucleic acid binding"/>
    <property type="evidence" value="ECO:0007669"/>
    <property type="project" value="InterPro"/>
</dbReference>
<gene>
    <name evidence="11" type="ORF">M514_09011</name>
</gene>
<dbReference type="GO" id="GO:0042575">
    <property type="term" value="C:DNA polymerase complex"/>
    <property type="evidence" value="ECO:0007669"/>
    <property type="project" value="UniProtKB-ARBA"/>
</dbReference>
<evidence type="ECO:0000256" key="5">
    <source>
        <dbReference type="ARBA" id="ARBA00022759"/>
    </source>
</evidence>
<dbReference type="CDD" id="cd01647">
    <property type="entry name" value="RT_LTR"/>
    <property type="match status" value="1"/>
</dbReference>
<dbReference type="Gene3D" id="1.10.340.70">
    <property type="match status" value="1"/>
</dbReference>
<evidence type="ECO:0000256" key="2">
    <source>
        <dbReference type="ARBA" id="ARBA00022679"/>
    </source>
</evidence>
<reference evidence="11" key="1">
    <citation type="journal article" date="2014" name="Nat. Genet.">
        <title>Genome and transcriptome of the porcine whipworm Trichuris suis.</title>
        <authorList>
            <person name="Jex A.R."/>
            <person name="Nejsum P."/>
            <person name="Schwarz E.M."/>
            <person name="Hu L."/>
            <person name="Young N.D."/>
            <person name="Hall R.S."/>
            <person name="Korhonen P.K."/>
            <person name="Liao S."/>
            <person name="Thamsborg S."/>
            <person name="Xia J."/>
            <person name="Xu P."/>
            <person name="Wang S."/>
            <person name="Scheerlinck J.P."/>
            <person name="Hofmann A."/>
            <person name="Sternberg P.W."/>
            <person name="Wang J."/>
            <person name="Gasser R.B."/>
        </authorList>
    </citation>
    <scope>NUCLEOTIDE SEQUENCE [LARGE SCALE GENOMIC DNA]</scope>
    <source>
        <strain evidence="11">DCEP-RM93F</strain>
    </source>
</reference>
<evidence type="ECO:0000259" key="9">
    <source>
        <dbReference type="PROSITE" id="PS50878"/>
    </source>
</evidence>
<dbReference type="GO" id="GO:0016787">
    <property type="term" value="F:hydrolase activity"/>
    <property type="evidence" value="ECO:0007669"/>
    <property type="project" value="UniProtKB-KW"/>
</dbReference>
<dbReference type="InterPro" id="IPR043128">
    <property type="entry name" value="Rev_trsase/Diguanyl_cyclase"/>
</dbReference>
<name>A0A085MZ77_9BILA</name>
<keyword evidence="4" id="KW-0540">Nuclease</keyword>
<evidence type="ECO:0000256" key="4">
    <source>
        <dbReference type="ARBA" id="ARBA00022722"/>
    </source>
</evidence>
<dbReference type="PANTHER" id="PTHR37984">
    <property type="entry name" value="PROTEIN CBG26694"/>
    <property type="match status" value="1"/>
</dbReference>
<dbReference type="PROSITE" id="PS50994">
    <property type="entry name" value="INTEGRASE"/>
    <property type="match status" value="1"/>
</dbReference>
<dbReference type="Gene3D" id="3.30.420.10">
    <property type="entry name" value="Ribonuclease H-like superfamily/Ribonuclease H"/>
    <property type="match status" value="1"/>
</dbReference>
<evidence type="ECO:0000256" key="6">
    <source>
        <dbReference type="ARBA" id="ARBA00022801"/>
    </source>
</evidence>
<protein>
    <recommendedName>
        <fullName evidence="1">RNA-directed DNA polymerase</fullName>
        <ecNumber evidence="1">2.7.7.49</ecNumber>
    </recommendedName>
</protein>
<feature type="domain" description="Reverse transcriptase" evidence="9">
    <location>
        <begin position="303"/>
        <end position="508"/>
    </location>
</feature>
<dbReference type="Gene3D" id="3.10.10.10">
    <property type="entry name" value="HIV Type 1 Reverse Transcriptase, subunit A, domain 1"/>
    <property type="match status" value="1"/>
</dbReference>
<keyword evidence="2" id="KW-0808">Transferase</keyword>
<dbReference type="Pfam" id="PF00078">
    <property type="entry name" value="RVT_1"/>
    <property type="match status" value="1"/>
</dbReference>
<dbReference type="Pfam" id="PF17917">
    <property type="entry name" value="RT_RNaseH"/>
    <property type="match status" value="1"/>
</dbReference>
<accession>A0A085MZ77</accession>
<evidence type="ECO:0000259" key="10">
    <source>
        <dbReference type="PROSITE" id="PS50994"/>
    </source>
</evidence>
<dbReference type="InterPro" id="IPR001584">
    <property type="entry name" value="Integrase_cat-core"/>
</dbReference>
<proteinExistence type="predicted"/>
<feature type="region of interest" description="Disordered" evidence="8">
    <location>
        <begin position="1081"/>
        <end position="1130"/>
    </location>
</feature>
<dbReference type="InterPro" id="IPR050951">
    <property type="entry name" value="Retrovirus_Pol_polyprotein"/>
</dbReference>
<evidence type="ECO:0000256" key="1">
    <source>
        <dbReference type="ARBA" id="ARBA00012493"/>
    </source>
</evidence>
<feature type="domain" description="Integrase catalytic" evidence="10">
    <location>
        <begin position="844"/>
        <end position="997"/>
    </location>
</feature>
<dbReference type="InterPro" id="IPR000477">
    <property type="entry name" value="RT_dom"/>
</dbReference>
<organism evidence="11">
    <name type="scientific">Trichuris suis</name>
    <name type="common">pig whipworm</name>
    <dbReference type="NCBI Taxonomy" id="68888"/>
    <lineage>
        <taxon>Eukaryota</taxon>
        <taxon>Metazoa</taxon>
        <taxon>Ecdysozoa</taxon>
        <taxon>Nematoda</taxon>
        <taxon>Enoplea</taxon>
        <taxon>Dorylaimia</taxon>
        <taxon>Trichinellida</taxon>
        <taxon>Trichuridae</taxon>
        <taxon>Trichuris</taxon>
    </lineage>
</organism>
<dbReference type="InterPro" id="IPR041373">
    <property type="entry name" value="RT_RNaseH"/>
</dbReference>
<dbReference type="Gene3D" id="3.30.70.270">
    <property type="match status" value="1"/>
</dbReference>
<dbReference type="GO" id="GO:0003964">
    <property type="term" value="F:RNA-directed DNA polymerase activity"/>
    <property type="evidence" value="ECO:0007669"/>
    <property type="project" value="UniProtKB-KW"/>
</dbReference>
<dbReference type="EC" id="2.7.7.49" evidence="1"/>
<dbReference type="InterPro" id="IPR012337">
    <property type="entry name" value="RNaseH-like_sf"/>
</dbReference>
<dbReference type="GO" id="GO:0004519">
    <property type="term" value="F:endonuclease activity"/>
    <property type="evidence" value="ECO:0007669"/>
    <property type="project" value="UniProtKB-KW"/>
</dbReference>
<keyword evidence="3" id="KW-0548">Nucleotidyltransferase</keyword>
<dbReference type="CDD" id="cd09274">
    <property type="entry name" value="RNase_HI_RT_Ty3"/>
    <property type="match status" value="1"/>
</dbReference>
<evidence type="ECO:0000256" key="8">
    <source>
        <dbReference type="SAM" id="MobiDB-lite"/>
    </source>
</evidence>
<dbReference type="FunFam" id="1.10.340.70:FF:000003">
    <property type="entry name" value="Protein CBG25708"/>
    <property type="match status" value="1"/>
</dbReference>
<keyword evidence="5" id="KW-0255">Endonuclease</keyword>
<dbReference type="FunFam" id="3.10.20.370:FF:000001">
    <property type="entry name" value="Retrovirus-related Pol polyprotein from transposon 17.6-like protein"/>
    <property type="match status" value="1"/>
</dbReference>